<dbReference type="PROSITE" id="PS50887">
    <property type="entry name" value="GGDEF"/>
    <property type="match status" value="1"/>
</dbReference>
<dbReference type="SMART" id="SM00304">
    <property type="entry name" value="HAMP"/>
    <property type="match status" value="1"/>
</dbReference>
<dbReference type="InterPro" id="IPR003018">
    <property type="entry name" value="GAF"/>
</dbReference>
<evidence type="ECO:0000313" key="7">
    <source>
        <dbReference type="Proteomes" id="UP000702952"/>
    </source>
</evidence>
<dbReference type="InterPro" id="IPR043128">
    <property type="entry name" value="Rev_trsase/Diguanyl_cyclase"/>
</dbReference>
<dbReference type="Proteomes" id="UP000702952">
    <property type="component" value="Unassembled WGS sequence"/>
</dbReference>
<sequence length="592" mass="65988">MRLSTITNLAYAVTLVLTTVSATTFILSARSASQERVAIQNHLELTDLAEELAIIADERTEEARLYVMRGDEQHLAKFYVDEDQEKHLEKTLDKLAALGVSPQEAGSFQDIRKSADALDKMERDAIGFYRSGRQNDAQQVLFGDEHYRLHTDLLTTVATLREAIAARSQAMVDQAKDRSDFYGSIAKVMLALTALMFVAVLYFVLSRRVALPLIKMSNIVTRLARQDYSIDLPDEGRRDEIGEMNQAIRIFRSNGLERERLDAEHRRNQRIKDLILQMMHRIQACQNQEELSDVVSKFMPQIFPAIAGRLLVLKENSSVLQSTGQWSDPSFSAPEFSIDDCWALRRGRPHASNPDGDDVVCHHLHGSFGTGLCIPLTALGETVGLLYLEIPQSSETLELERLYLELLAENIGLAVANLQLRQRLVGMARQDALTGLLNRRSLDETLNRHIEKPTNSLACLMLDIDHFKRFNDRFGHDAGDAVMQYVAQVLSEAVGDLGELFRFGGEEFTVLMPAGGIEDAIKVAEKLRHAVERAPFTYRGRLLDSITISIGIATSPGAGTVSSVLERADAALLSAKQTGRNKWVSAEKPPTD</sequence>
<feature type="transmembrane region" description="Helical" evidence="3">
    <location>
        <begin position="181"/>
        <end position="205"/>
    </location>
</feature>
<feature type="domain" description="GGDEF" evidence="5">
    <location>
        <begin position="455"/>
        <end position="588"/>
    </location>
</feature>
<dbReference type="Pfam" id="PF00990">
    <property type="entry name" value="GGDEF"/>
    <property type="match status" value="1"/>
</dbReference>
<dbReference type="InterPro" id="IPR003660">
    <property type="entry name" value="HAMP_dom"/>
</dbReference>
<dbReference type="SMART" id="SM00065">
    <property type="entry name" value="GAF"/>
    <property type="match status" value="1"/>
</dbReference>
<dbReference type="GO" id="GO:0005886">
    <property type="term" value="C:plasma membrane"/>
    <property type="evidence" value="ECO:0007669"/>
    <property type="project" value="TreeGrafter"/>
</dbReference>
<dbReference type="NCBIfam" id="TIGR00254">
    <property type="entry name" value="GGDEF"/>
    <property type="match status" value="1"/>
</dbReference>
<dbReference type="SMART" id="SM00267">
    <property type="entry name" value="GGDEF"/>
    <property type="match status" value="1"/>
</dbReference>
<dbReference type="SUPFAM" id="SSF55073">
    <property type="entry name" value="Nucleotide cyclase"/>
    <property type="match status" value="1"/>
</dbReference>
<dbReference type="CDD" id="cd06225">
    <property type="entry name" value="HAMP"/>
    <property type="match status" value="1"/>
</dbReference>
<dbReference type="InterPro" id="IPR050469">
    <property type="entry name" value="Diguanylate_Cyclase"/>
</dbReference>
<dbReference type="EC" id="2.7.7.65" evidence="1"/>
<evidence type="ECO:0000256" key="3">
    <source>
        <dbReference type="SAM" id="Phobius"/>
    </source>
</evidence>
<evidence type="ECO:0000256" key="1">
    <source>
        <dbReference type="ARBA" id="ARBA00012528"/>
    </source>
</evidence>
<keyword evidence="3" id="KW-0472">Membrane</keyword>
<dbReference type="GO" id="GO:1902201">
    <property type="term" value="P:negative regulation of bacterial-type flagellum-dependent cell motility"/>
    <property type="evidence" value="ECO:0007669"/>
    <property type="project" value="TreeGrafter"/>
</dbReference>
<gene>
    <name evidence="6" type="ORF">G6M46_29345</name>
</gene>
<dbReference type="PANTHER" id="PTHR45138">
    <property type="entry name" value="REGULATORY COMPONENTS OF SENSORY TRANSDUCTION SYSTEM"/>
    <property type="match status" value="1"/>
</dbReference>
<name>A0AA44F9N5_AGRTU</name>
<dbReference type="Gene3D" id="3.30.450.40">
    <property type="match status" value="1"/>
</dbReference>
<dbReference type="CDD" id="cd01949">
    <property type="entry name" value="GGDEF"/>
    <property type="match status" value="1"/>
</dbReference>
<dbReference type="InterPro" id="IPR029787">
    <property type="entry name" value="Nucleotide_cyclase"/>
</dbReference>
<dbReference type="PROSITE" id="PS50885">
    <property type="entry name" value="HAMP"/>
    <property type="match status" value="1"/>
</dbReference>
<dbReference type="Gene3D" id="3.30.70.270">
    <property type="match status" value="1"/>
</dbReference>
<dbReference type="EMBL" id="JAAMAY010000046">
    <property type="protein sequence ID" value="NTC32251.1"/>
    <property type="molecule type" value="Genomic_DNA"/>
</dbReference>
<dbReference type="GO" id="GO:0007165">
    <property type="term" value="P:signal transduction"/>
    <property type="evidence" value="ECO:0007669"/>
    <property type="project" value="InterPro"/>
</dbReference>
<accession>A0AA44F9N5</accession>
<dbReference type="AlphaFoldDB" id="A0AA44F9N5"/>
<keyword evidence="3" id="KW-1133">Transmembrane helix</keyword>
<dbReference type="SUPFAM" id="SSF158472">
    <property type="entry name" value="HAMP domain-like"/>
    <property type="match status" value="1"/>
</dbReference>
<keyword evidence="3" id="KW-0812">Transmembrane</keyword>
<dbReference type="FunFam" id="3.30.70.270:FF:000001">
    <property type="entry name" value="Diguanylate cyclase domain protein"/>
    <property type="match status" value="1"/>
</dbReference>
<dbReference type="Pfam" id="PF00672">
    <property type="entry name" value="HAMP"/>
    <property type="match status" value="1"/>
</dbReference>
<dbReference type="InterPro" id="IPR000160">
    <property type="entry name" value="GGDEF_dom"/>
</dbReference>
<comment type="caution">
    <text evidence="6">The sequence shown here is derived from an EMBL/GenBank/DDBJ whole genome shotgun (WGS) entry which is preliminary data.</text>
</comment>
<dbReference type="Gene3D" id="6.10.340.10">
    <property type="match status" value="1"/>
</dbReference>
<comment type="catalytic activity">
    <reaction evidence="2">
        <text>2 GTP = 3',3'-c-di-GMP + 2 diphosphate</text>
        <dbReference type="Rhea" id="RHEA:24898"/>
        <dbReference type="ChEBI" id="CHEBI:33019"/>
        <dbReference type="ChEBI" id="CHEBI:37565"/>
        <dbReference type="ChEBI" id="CHEBI:58805"/>
        <dbReference type="EC" id="2.7.7.65"/>
    </reaction>
</comment>
<proteinExistence type="predicted"/>
<protein>
    <recommendedName>
        <fullName evidence="1">diguanylate cyclase</fullName>
        <ecNumber evidence="1">2.7.7.65</ecNumber>
    </recommendedName>
</protein>
<dbReference type="InterPro" id="IPR029016">
    <property type="entry name" value="GAF-like_dom_sf"/>
</dbReference>
<dbReference type="GO" id="GO:0052621">
    <property type="term" value="F:diguanylate cyclase activity"/>
    <property type="evidence" value="ECO:0007669"/>
    <property type="project" value="UniProtKB-EC"/>
</dbReference>
<evidence type="ECO:0000259" key="4">
    <source>
        <dbReference type="PROSITE" id="PS50885"/>
    </source>
</evidence>
<feature type="domain" description="HAMP" evidence="4">
    <location>
        <begin position="207"/>
        <end position="260"/>
    </location>
</feature>
<dbReference type="SUPFAM" id="SSF55781">
    <property type="entry name" value="GAF domain-like"/>
    <property type="match status" value="1"/>
</dbReference>
<dbReference type="PANTHER" id="PTHR45138:SF9">
    <property type="entry name" value="DIGUANYLATE CYCLASE DGCM-RELATED"/>
    <property type="match status" value="1"/>
</dbReference>
<organism evidence="6 7">
    <name type="scientific">Agrobacterium tumefaciens</name>
    <dbReference type="NCBI Taxonomy" id="358"/>
    <lineage>
        <taxon>Bacteria</taxon>
        <taxon>Pseudomonadati</taxon>
        <taxon>Pseudomonadota</taxon>
        <taxon>Alphaproteobacteria</taxon>
        <taxon>Hyphomicrobiales</taxon>
        <taxon>Rhizobiaceae</taxon>
        <taxon>Rhizobium/Agrobacterium group</taxon>
        <taxon>Agrobacterium</taxon>
        <taxon>Agrobacterium tumefaciens complex</taxon>
    </lineage>
</organism>
<evidence type="ECO:0000313" key="6">
    <source>
        <dbReference type="EMBL" id="NTC32251.1"/>
    </source>
</evidence>
<evidence type="ECO:0000259" key="5">
    <source>
        <dbReference type="PROSITE" id="PS50887"/>
    </source>
</evidence>
<evidence type="ECO:0000256" key="2">
    <source>
        <dbReference type="ARBA" id="ARBA00034247"/>
    </source>
</evidence>
<dbReference type="RefSeq" id="WP_065660202.1">
    <property type="nucleotide sequence ID" value="NZ_CP123839.1"/>
</dbReference>
<reference evidence="6" key="1">
    <citation type="journal article" date="2020" name="Science">
        <title>Unexpected conservation and global transmission of agrobacterial virulence plasmids.</title>
        <authorList>
            <person name="Weisberg A.J."/>
            <person name="Davis E.W. 2nd"/>
            <person name="Tabima J."/>
            <person name="Belcher M.S."/>
            <person name="Miller M."/>
            <person name="Kuo C.H."/>
            <person name="Loper J.E."/>
            <person name="Grunwald N.J."/>
            <person name="Putnam M.L."/>
            <person name="Chang J.H."/>
        </authorList>
    </citation>
    <scope>NUCLEOTIDE SEQUENCE</scope>
    <source>
        <strain evidence="6">17-1853-1a</strain>
    </source>
</reference>
<dbReference type="GO" id="GO:0043709">
    <property type="term" value="P:cell adhesion involved in single-species biofilm formation"/>
    <property type="evidence" value="ECO:0007669"/>
    <property type="project" value="TreeGrafter"/>
</dbReference>